<name>A0A840E1J5_9BACL</name>
<keyword evidence="3" id="KW-1185">Reference proteome</keyword>
<keyword evidence="1" id="KW-0812">Transmembrane</keyword>
<dbReference type="RefSeq" id="WP_183185576.1">
    <property type="nucleotide sequence ID" value="NZ_BMNP01000025.1"/>
</dbReference>
<organism evidence="2 3">
    <name type="scientific">Anoxybacteroides voinovskiense</name>
    <dbReference type="NCBI Taxonomy" id="230470"/>
    <lineage>
        <taxon>Bacteria</taxon>
        <taxon>Bacillati</taxon>
        <taxon>Bacillota</taxon>
        <taxon>Bacilli</taxon>
        <taxon>Bacillales</taxon>
        <taxon>Anoxybacillaceae</taxon>
        <taxon>Anoxybacteroides</taxon>
    </lineage>
</organism>
<evidence type="ECO:0000313" key="3">
    <source>
        <dbReference type="Proteomes" id="UP000559598"/>
    </source>
</evidence>
<dbReference type="Proteomes" id="UP000559598">
    <property type="component" value="Unassembled WGS sequence"/>
</dbReference>
<dbReference type="AlphaFoldDB" id="A0A840E1J5"/>
<dbReference type="EMBL" id="JACIDE010000024">
    <property type="protein sequence ID" value="MBB4075046.1"/>
    <property type="molecule type" value="Genomic_DNA"/>
</dbReference>
<feature type="transmembrane region" description="Helical" evidence="1">
    <location>
        <begin position="53"/>
        <end position="71"/>
    </location>
</feature>
<dbReference type="InterPro" id="IPR005349">
    <property type="entry name" value="TMEM14"/>
</dbReference>
<proteinExistence type="predicted"/>
<accession>A0A840E1J5</accession>
<gene>
    <name evidence="2" type="ORF">GGR02_002847</name>
</gene>
<comment type="caution">
    <text evidence="2">The sequence shown here is derived from an EMBL/GenBank/DDBJ whole genome shotgun (WGS) entry which is preliminary data.</text>
</comment>
<protein>
    <recommendedName>
        <fullName evidence="4">DUF3953 domain-containing protein</fullName>
    </recommendedName>
</protein>
<reference evidence="2 3" key="1">
    <citation type="submission" date="2020-08" db="EMBL/GenBank/DDBJ databases">
        <title>Genomic Encyclopedia of Type Strains, Phase IV (KMG-IV): sequencing the most valuable type-strain genomes for metagenomic binning, comparative biology and taxonomic classification.</title>
        <authorList>
            <person name="Goeker M."/>
        </authorList>
    </citation>
    <scope>NUCLEOTIDE SEQUENCE [LARGE SCALE GENOMIC DNA]</scope>
    <source>
        <strain evidence="2 3">DSM 17075</strain>
    </source>
</reference>
<keyword evidence="1" id="KW-1133">Transmembrane helix</keyword>
<evidence type="ECO:0008006" key="4">
    <source>
        <dbReference type="Google" id="ProtNLM"/>
    </source>
</evidence>
<dbReference type="GO" id="GO:0016020">
    <property type="term" value="C:membrane"/>
    <property type="evidence" value="ECO:0007669"/>
    <property type="project" value="InterPro"/>
</dbReference>
<evidence type="ECO:0000256" key="1">
    <source>
        <dbReference type="SAM" id="Phobius"/>
    </source>
</evidence>
<dbReference type="Pfam" id="PF03647">
    <property type="entry name" value="Tmemb_14"/>
    <property type="match status" value="1"/>
</dbReference>
<evidence type="ECO:0000313" key="2">
    <source>
        <dbReference type="EMBL" id="MBB4075046.1"/>
    </source>
</evidence>
<keyword evidence="1" id="KW-0472">Membrane</keyword>
<sequence>MEKVLMIAIALLLVIGMVRGFIGHHSTASLMLLLSLITMMNSIRMREQNKTRSYVYFSCSLALAVVAIIWFK</sequence>